<evidence type="ECO:0000313" key="1">
    <source>
        <dbReference type="EMBL" id="KAI4339631.1"/>
    </source>
</evidence>
<comment type="caution">
    <text evidence="1">The sequence shown here is derived from an EMBL/GenBank/DDBJ whole genome shotgun (WGS) entry which is preliminary data.</text>
</comment>
<name>A0ACB9NXQ0_9MYRT</name>
<accession>A0ACB9NXQ0</accession>
<keyword evidence="2" id="KW-1185">Reference proteome</keyword>
<dbReference type="EMBL" id="CM042886">
    <property type="protein sequence ID" value="KAI4339631.1"/>
    <property type="molecule type" value="Genomic_DNA"/>
</dbReference>
<evidence type="ECO:0000313" key="2">
    <source>
        <dbReference type="Proteomes" id="UP001057402"/>
    </source>
</evidence>
<gene>
    <name evidence="1" type="ORF">MLD38_024549</name>
</gene>
<sequence length="952" mass="108235">MFTPQRKVWPGWSLSPKSATQVNGSGTRVITDGGKGKGVVNVVGSEPATPLLGANGVAFDSGDLKEKFTQLEKELYEYQYNLGLLLIEKKEWSAKYEELRHTLAEAKDTLKREQAAHLIAISEIEKREDDLRNALGIEKLCVIDLEKSLREMRAEYADIKFTADSKLAEANALVSSVDEKALEVDAKLRAADAKLAEISRKTTEIERKTNDLETREAALRKERLLLISERESHDNIFSKQREDLLEWEQKLKEGEERVADRLRILNQREEMANEKDRSYKQKLKEVEDQQRTIDEANSTLRGKEDDIKSRLSTLELKEKEHEFLRKKLETKEEDLTALEEKLNARERDEIQRLLEEHTRVLEVKKKDLEYEHEEKRKALEEGLERRGLDVQKKEAELSHREEKFLKREQALEKKSDKVKEREEDLQLKLKELKEREKAHKSEEKNLEAERMQVLVETEKLLSFKAILEKERADCEVQLLKIHAENDQLKVTEEERGEFVRLQTELKEEIEKCHLQKELLLKESDELRNQRQTFEKEWEALDEKKIDVDKKLKEIVIQRERYQKFKEYLEILSEVEPVELPQSKLIEEYAEKELVGNENTSDRQIIDASPNLTGSKSPFSSISWFRKCTSKIFSLSPGKRADHHPVQDLGEKEDIAGEQAFTCEPSKASPDNGAELSFAVASGSADVDWLHGSDDAGQGISFDNSKVQEDSLPSDVRTGRGRPQKRGKAKVRRTRTMKQVVKDAEAILGTAAKQNDGEMPNGTAEDSVFTNPESRGDSSLVEKGRARNARKRNRNQSSEQLADDTEGHSESIVSDQRKKRRQRPAAPVESRYYLRTRGGNDAVPSDANKGKKSNPGGGDTGDKVNHAEVAPARPVALASENGEIVALNYCSNVEDKTEGSTEGAGEADQDVSEEVNGTPERAAENGEEEDGNEEFEHPGETSSIGKFLKFLVT</sequence>
<dbReference type="Proteomes" id="UP001057402">
    <property type="component" value="Chromosome 7"/>
</dbReference>
<proteinExistence type="predicted"/>
<organism evidence="1 2">
    <name type="scientific">Melastoma candidum</name>
    <dbReference type="NCBI Taxonomy" id="119954"/>
    <lineage>
        <taxon>Eukaryota</taxon>
        <taxon>Viridiplantae</taxon>
        <taxon>Streptophyta</taxon>
        <taxon>Embryophyta</taxon>
        <taxon>Tracheophyta</taxon>
        <taxon>Spermatophyta</taxon>
        <taxon>Magnoliopsida</taxon>
        <taxon>eudicotyledons</taxon>
        <taxon>Gunneridae</taxon>
        <taxon>Pentapetalae</taxon>
        <taxon>rosids</taxon>
        <taxon>malvids</taxon>
        <taxon>Myrtales</taxon>
        <taxon>Melastomataceae</taxon>
        <taxon>Melastomatoideae</taxon>
        <taxon>Melastomateae</taxon>
        <taxon>Melastoma</taxon>
    </lineage>
</organism>
<protein>
    <submittedName>
        <fullName evidence="1">Uncharacterized protein</fullName>
    </submittedName>
</protein>
<reference evidence="2" key="1">
    <citation type="journal article" date="2023" name="Front. Plant Sci.">
        <title>Chromosomal-level genome assembly of Melastoma candidum provides insights into trichome evolution.</title>
        <authorList>
            <person name="Zhong Y."/>
            <person name="Wu W."/>
            <person name="Sun C."/>
            <person name="Zou P."/>
            <person name="Liu Y."/>
            <person name="Dai S."/>
            <person name="Zhou R."/>
        </authorList>
    </citation>
    <scope>NUCLEOTIDE SEQUENCE [LARGE SCALE GENOMIC DNA]</scope>
</reference>